<keyword evidence="2" id="KW-1003">Cell membrane</keyword>
<protein>
    <recommendedName>
        <fullName evidence="9">Flippase-like domain-containing protein</fullName>
    </recommendedName>
</protein>
<accession>A0A6P2CX12</accession>
<dbReference type="RefSeq" id="WP_162668207.1">
    <property type="nucleotide sequence ID" value="NZ_LR593886.1"/>
</dbReference>
<evidence type="ECO:0000256" key="6">
    <source>
        <dbReference type="SAM" id="Phobius"/>
    </source>
</evidence>
<proteinExistence type="predicted"/>
<feature type="transmembrane region" description="Helical" evidence="6">
    <location>
        <begin position="242"/>
        <end position="262"/>
    </location>
</feature>
<keyword evidence="5 6" id="KW-0472">Membrane</keyword>
<organism evidence="7 8">
    <name type="scientific">Gemmata massiliana</name>
    <dbReference type="NCBI Taxonomy" id="1210884"/>
    <lineage>
        <taxon>Bacteria</taxon>
        <taxon>Pseudomonadati</taxon>
        <taxon>Planctomycetota</taxon>
        <taxon>Planctomycetia</taxon>
        <taxon>Gemmatales</taxon>
        <taxon>Gemmataceae</taxon>
        <taxon>Gemmata</taxon>
    </lineage>
</organism>
<sequence length="340" mass="36324">MSNGKHRKLRLAIETVVAIVIVIAVGWSFHNTLKGIEPGTLPIRVRVELLIPAGVLYLLAHLCWSTFWVRLLHSQGVRVSWWVGLRAYYISQFGKYIPGKLAVLVMRVTMLRLHGGRPVSVAVTATYETLTSMAAGALLGVLFLPTLGVLPPEISGRTTLLLAVAALPLGLAVLNKLAVRIAEKRRPPDSPPLPSPSVLLLAQGLVHGACGYCLLALSLGLTVHGLLPDAPGWGAKAFTMDLAAVALCYVAGFVIVVAPGGLGAREFVLRWALAPQFVSALGTEHAGQVAIVVALALRLTWTIAEVVVGLLLYAKKPALPPPVRHDETIPIHHEKSHAKP</sequence>
<evidence type="ECO:0008006" key="9">
    <source>
        <dbReference type="Google" id="ProtNLM"/>
    </source>
</evidence>
<keyword evidence="4 6" id="KW-1133">Transmembrane helix</keyword>
<comment type="subcellular location">
    <subcellularLocation>
        <location evidence="1">Cell membrane</location>
        <topology evidence="1">Multi-pass membrane protein</topology>
    </subcellularLocation>
</comment>
<evidence type="ECO:0000313" key="7">
    <source>
        <dbReference type="EMBL" id="VTR93489.1"/>
    </source>
</evidence>
<evidence type="ECO:0000313" key="8">
    <source>
        <dbReference type="Proteomes" id="UP000464178"/>
    </source>
</evidence>
<gene>
    <name evidence="7" type="ORF">SOIL9_42250</name>
</gene>
<evidence type="ECO:0000256" key="2">
    <source>
        <dbReference type="ARBA" id="ARBA00022475"/>
    </source>
</evidence>
<dbReference type="Pfam" id="PF03706">
    <property type="entry name" value="LPG_synthase_TM"/>
    <property type="match status" value="1"/>
</dbReference>
<feature type="transmembrane region" description="Helical" evidence="6">
    <location>
        <begin position="130"/>
        <end position="150"/>
    </location>
</feature>
<feature type="transmembrane region" description="Helical" evidence="6">
    <location>
        <begin position="49"/>
        <end position="72"/>
    </location>
</feature>
<dbReference type="EMBL" id="LR593886">
    <property type="protein sequence ID" value="VTR93489.1"/>
    <property type="molecule type" value="Genomic_DNA"/>
</dbReference>
<dbReference type="GO" id="GO:0005886">
    <property type="term" value="C:plasma membrane"/>
    <property type="evidence" value="ECO:0007669"/>
    <property type="project" value="UniProtKB-SubCell"/>
</dbReference>
<dbReference type="InterPro" id="IPR022791">
    <property type="entry name" value="L-PG_synthase/AglD"/>
</dbReference>
<dbReference type="AlphaFoldDB" id="A0A6P2CX12"/>
<keyword evidence="3 6" id="KW-0812">Transmembrane</keyword>
<evidence type="ECO:0000256" key="3">
    <source>
        <dbReference type="ARBA" id="ARBA00022692"/>
    </source>
</evidence>
<dbReference type="KEGG" id="gms:SOIL9_42250"/>
<dbReference type="Proteomes" id="UP000464178">
    <property type="component" value="Chromosome"/>
</dbReference>
<reference evidence="7 8" key="1">
    <citation type="submission" date="2019-05" db="EMBL/GenBank/DDBJ databases">
        <authorList>
            <consortium name="Science for Life Laboratories"/>
        </authorList>
    </citation>
    <scope>NUCLEOTIDE SEQUENCE [LARGE SCALE GENOMIC DNA]</scope>
    <source>
        <strain evidence="7">Soil9</strain>
    </source>
</reference>
<feature type="transmembrane region" description="Helical" evidence="6">
    <location>
        <begin position="198"/>
        <end position="221"/>
    </location>
</feature>
<evidence type="ECO:0000256" key="1">
    <source>
        <dbReference type="ARBA" id="ARBA00004651"/>
    </source>
</evidence>
<evidence type="ECO:0000256" key="5">
    <source>
        <dbReference type="ARBA" id="ARBA00023136"/>
    </source>
</evidence>
<evidence type="ECO:0000256" key="4">
    <source>
        <dbReference type="ARBA" id="ARBA00022989"/>
    </source>
</evidence>
<name>A0A6P2CX12_9BACT</name>
<feature type="transmembrane region" description="Helical" evidence="6">
    <location>
        <begin position="159"/>
        <end position="178"/>
    </location>
</feature>
<keyword evidence="8" id="KW-1185">Reference proteome</keyword>
<feature type="transmembrane region" description="Helical" evidence="6">
    <location>
        <begin position="12"/>
        <end position="29"/>
    </location>
</feature>